<keyword evidence="2 13" id="KW-0444">Lipid biosynthesis</keyword>
<feature type="binding site" evidence="13">
    <location>
        <position position="160"/>
    </location>
    <ligand>
        <name>NADPH</name>
        <dbReference type="ChEBI" id="CHEBI:57783"/>
    </ligand>
</feature>
<feature type="binding site" evidence="16">
    <location>
        <begin position="19"/>
        <end position="24"/>
    </location>
    <ligand>
        <name>NAD(+)</name>
        <dbReference type="ChEBI" id="CHEBI:57540"/>
    </ligand>
</feature>
<dbReference type="AlphaFoldDB" id="M1LNA0"/>
<dbReference type="PATRIC" id="fig|1208919.3.peg.630"/>
<dbReference type="Pfam" id="PF01210">
    <property type="entry name" value="NAD_Gly3P_dh_N"/>
    <property type="match status" value="1"/>
</dbReference>
<dbReference type="KEGG" id="kde:CDSE_0069"/>
<dbReference type="InterPro" id="IPR036291">
    <property type="entry name" value="NAD(P)-bd_dom_sf"/>
</dbReference>
<keyword evidence="21" id="KW-1185">Reference proteome</keyword>
<dbReference type="EC" id="1.1.1.94" evidence="10 13"/>
<comment type="catalytic activity">
    <reaction evidence="9">
        <text>sn-glycerol 3-phosphate + NADP(+) = dihydroxyacetone phosphate + NADPH + H(+)</text>
        <dbReference type="Rhea" id="RHEA:11096"/>
        <dbReference type="ChEBI" id="CHEBI:15378"/>
        <dbReference type="ChEBI" id="CHEBI:57597"/>
        <dbReference type="ChEBI" id="CHEBI:57642"/>
        <dbReference type="ChEBI" id="CHEBI:57783"/>
        <dbReference type="ChEBI" id="CHEBI:58349"/>
        <dbReference type="EC" id="1.1.1.94"/>
    </reaction>
    <physiologicalReaction direction="right-to-left" evidence="9">
        <dbReference type="Rhea" id="RHEA:11098"/>
    </physiologicalReaction>
</comment>
<dbReference type="HAMAP" id="MF_00394">
    <property type="entry name" value="NAD_Glyc3P_dehydrog"/>
    <property type="match status" value="1"/>
</dbReference>
<evidence type="ECO:0000256" key="10">
    <source>
        <dbReference type="ARBA" id="ARBA00066687"/>
    </source>
</evidence>
<dbReference type="PIRSF" id="PIRSF000114">
    <property type="entry name" value="Glycerol-3-P_dh"/>
    <property type="match status" value="1"/>
</dbReference>
<dbReference type="GO" id="GO:0051287">
    <property type="term" value="F:NAD binding"/>
    <property type="evidence" value="ECO:0007669"/>
    <property type="project" value="InterPro"/>
</dbReference>
<protein>
    <recommendedName>
        <fullName evidence="11 13">Glycerol-3-phosphate dehydrogenase [NAD(P)+]</fullName>
        <ecNumber evidence="10 13">1.1.1.94</ecNumber>
    </recommendedName>
    <alternativeName>
        <fullName evidence="13">NAD(P)(+)-dependent glycerol-3-phosphate dehydrogenase</fullName>
    </alternativeName>
    <alternativeName>
        <fullName evidence="12 13">NAD(P)H-dependent dihydroxyacetone-phosphate reductase</fullName>
    </alternativeName>
</protein>
<dbReference type="InterPro" id="IPR013328">
    <property type="entry name" value="6PGD_dom2"/>
</dbReference>
<feature type="binding site" evidence="15">
    <location>
        <begin position="275"/>
        <end position="276"/>
    </location>
    <ligand>
        <name>substrate</name>
    </ligand>
</feature>
<feature type="active site" description="Proton acceptor" evidence="13 14">
    <location>
        <position position="211"/>
    </location>
</feature>
<dbReference type="GO" id="GO:0005829">
    <property type="term" value="C:cytosol"/>
    <property type="evidence" value="ECO:0007669"/>
    <property type="project" value="TreeGrafter"/>
</dbReference>
<comment type="catalytic activity">
    <reaction evidence="13">
        <text>sn-glycerol 3-phosphate + NAD(+) = dihydroxyacetone phosphate + NADH + H(+)</text>
        <dbReference type="Rhea" id="RHEA:11092"/>
        <dbReference type="ChEBI" id="CHEBI:15378"/>
        <dbReference type="ChEBI" id="CHEBI:57540"/>
        <dbReference type="ChEBI" id="CHEBI:57597"/>
        <dbReference type="ChEBI" id="CHEBI:57642"/>
        <dbReference type="ChEBI" id="CHEBI:57945"/>
        <dbReference type="EC" id="1.1.1.94"/>
    </reaction>
</comment>
<dbReference type="GO" id="GO:0046167">
    <property type="term" value="P:glycerol-3-phosphate biosynthetic process"/>
    <property type="evidence" value="ECO:0007669"/>
    <property type="project" value="UniProtKB-UniRule"/>
</dbReference>
<keyword evidence="6 13" id="KW-0443">Lipid metabolism</keyword>
<dbReference type="InterPro" id="IPR011128">
    <property type="entry name" value="G3P_DH_NAD-dep_N"/>
</dbReference>
<dbReference type="GO" id="GO:0141152">
    <property type="term" value="F:glycerol-3-phosphate dehydrogenase (NAD+) activity"/>
    <property type="evidence" value="ECO:0007669"/>
    <property type="project" value="RHEA"/>
</dbReference>
<feature type="binding site" evidence="13">
    <location>
        <position position="126"/>
    </location>
    <ligand>
        <name>sn-glycerol 3-phosphate</name>
        <dbReference type="ChEBI" id="CHEBI:57597"/>
    </ligand>
</feature>
<dbReference type="PANTHER" id="PTHR11728:SF1">
    <property type="entry name" value="GLYCEROL-3-PHOSPHATE DEHYDROGENASE [NAD(+)] 2, CHLOROPLASTIC"/>
    <property type="match status" value="1"/>
</dbReference>
<dbReference type="UniPathway" id="UPA00940"/>
<keyword evidence="8 13" id="KW-1208">Phospholipid metabolism</keyword>
<feature type="binding site" evidence="13">
    <location>
        <position position="211"/>
    </location>
    <ligand>
        <name>sn-glycerol 3-phosphate</name>
        <dbReference type="ChEBI" id="CHEBI:57597"/>
    </ligand>
</feature>
<dbReference type="Gene3D" id="1.10.1040.10">
    <property type="entry name" value="N-(1-d-carboxylethyl)-l-norvaline Dehydrogenase, domain 2"/>
    <property type="match status" value="1"/>
</dbReference>
<dbReference type="RefSeq" id="WP_015396598.1">
    <property type="nucleotide sequence ID" value="NC_020294.1"/>
</dbReference>
<evidence type="ECO:0000313" key="20">
    <source>
        <dbReference type="EMBL" id="AGF47187.1"/>
    </source>
</evidence>
<comment type="similarity">
    <text evidence="1 13 17">Belongs to the NAD-dependent glycerol-3-phosphate dehydrogenase family.</text>
</comment>
<evidence type="ECO:0000259" key="18">
    <source>
        <dbReference type="Pfam" id="PF01210"/>
    </source>
</evidence>
<proteinExistence type="inferred from homology"/>
<feature type="binding site" evidence="13">
    <location>
        <position position="158"/>
    </location>
    <ligand>
        <name>sn-glycerol 3-phosphate</name>
        <dbReference type="ChEBI" id="CHEBI:57597"/>
    </ligand>
</feature>
<evidence type="ECO:0000256" key="11">
    <source>
        <dbReference type="ARBA" id="ARBA00069372"/>
    </source>
</evidence>
<dbReference type="HOGENOM" id="CLU_033449_0_2_4"/>
<feature type="binding site" evidence="13">
    <location>
        <position position="274"/>
    </location>
    <ligand>
        <name>sn-glycerol 3-phosphate</name>
        <dbReference type="ChEBI" id="CHEBI:57597"/>
    </ligand>
</feature>
<dbReference type="Pfam" id="PF07479">
    <property type="entry name" value="NAD_Gly3P_dh_C"/>
    <property type="match status" value="1"/>
</dbReference>
<evidence type="ECO:0000313" key="21">
    <source>
        <dbReference type="Proteomes" id="UP000011547"/>
    </source>
</evidence>
<evidence type="ECO:0000256" key="14">
    <source>
        <dbReference type="PIRSR" id="PIRSR000114-1"/>
    </source>
</evidence>
<dbReference type="GO" id="GO:0141153">
    <property type="term" value="F:glycerol-3-phosphate dehydrogenase (NADP+) activity"/>
    <property type="evidence" value="ECO:0007669"/>
    <property type="project" value="RHEA"/>
</dbReference>
<feature type="binding site" evidence="15">
    <location>
        <position position="126"/>
    </location>
    <ligand>
        <name>substrate</name>
    </ligand>
</feature>
<dbReference type="Gene3D" id="3.40.50.720">
    <property type="entry name" value="NAD(P)-binding Rossmann-like Domain"/>
    <property type="match status" value="1"/>
</dbReference>
<dbReference type="InterPro" id="IPR008927">
    <property type="entry name" value="6-PGluconate_DH-like_C_sf"/>
</dbReference>
<dbReference type="EMBL" id="CP003803">
    <property type="protein sequence ID" value="AGF47187.1"/>
    <property type="molecule type" value="Genomic_DNA"/>
</dbReference>
<feature type="binding site" evidence="16">
    <location>
        <position position="275"/>
    </location>
    <ligand>
        <name>NAD(+)</name>
        <dbReference type="ChEBI" id="CHEBI:57540"/>
    </ligand>
</feature>
<evidence type="ECO:0000256" key="12">
    <source>
        <dbReference type="ARBA" id="ARBA00080511"/>
    </source>
</evidence>
<evidence type="ECO:0000256" key="1">
    <source>
        <dbReference type="ARBA" id="ARBA00011009"/>
    </source>
</evidence>
<comment type="caution">
    <text evidence="13">Lacks conserved residue(s) required for the propagation of feature annotation.</text>
</comment>
<dbReference type="FunFam" id="1.10.1040.10:FF:000001">
    <property type="entry name" value="Glycerol-3-phosphate dehydrogenase [NAD(P)+]"/>
    <property type="match status" value="1"/>
</dbReference>
<feature type="domain" description="Glycerol-3-phosphate dehydrogenase NAD-dependent N-terminal" evidence="18">
    <location>
        <begin position="15"/>
        <end position="180"/>
    </location>
</feature>
<gene>
    <name evidence="13" type="primary">gpsA</name>
    <name evidence="20" type="ORF">CDSE_0069</name>
</gene>
<comment type="pathway">
    <text evidence="13">Membrane lipid metabolism; glycerophospholipid metabolism.</text>
</comment>
<evidence type="ECO:0000256" key="6">
    <source>
        <dbReference type="ARBA" id="ARBA00023098"/>
    </source>
</evidence>
<dbReference type="PANTHER" id="PTHR11728">
    <property type="entry name" value="GLYCEROL-3-PHOSPHATE DEHYDROGENASE"/>
    <property type="match status" value="1"/>
</dbReference>
<feature type="binding site" evidence="13">
    <location>
        <position position="126"/>
    </location>
    <ligand>
        <name>NADPH</name>
        <dbReference type="ChEBI" id="CHEBI:57783"/>
    </ligand>
</feature>
<comment type="function">
    <text evidence="13">Catalyzes the reduction of the glycolytic intermediate dihydroxyacetone phosphate (DHAP) to sn-glycerol 3-phosphate (G3P), the key precursor for phospholipid synthesis.</text>
</comment>
<feature type="binding site" evidence="13">
    <location>
        <position position="22"/>
    </location>
    <ligand>
        <name>NADPH</name>
        <dbReference type="ChEBI" id="CHEBI:57783"/>
    </ligand>
</feature>
<feature type="binding site" evidence="13">
    <location>
        <position position="275"/>
    </location>
    <ligand>
        <name>sn-glycerol 3-phosphate</name>
        <dbReference type="ChEBI" id="CHEBI:57597"/>
    </ligand>
</feature>
<evidence type="ECO:0000256" key="4">
    <source>
        <dbReference type="ARBA" id="ARBA00023002"/>
    </source>
</evidence>
<feature type="binding site" evidence="13">
    <location>
        <position position="42"/>
    </location>
    <ligand>
        <name>NADPH</name>
        <dbReference type="ChEBI" id="CHEBI:57783"/>
    </ligand>
</feature>
<feature type="binding site" evidence="13">
    <location>
        <position position="275"/>
    </location>
    <ligand>
        <name>NADPH</name>
        <dbReference type="ChEBI" id="CHEBI:57783"/>
    </ligand>
</feature>
<dbReference type="NCBIfam" id="NF000942">
    <property type="entry name" value="PRK00094.1-4"/>
    <property type="match status" value="1"/>
</dbReference>
<dbReference type="OrthoDB" id="9812273at2"/>
<dbReference type="GO" id="GO:0008654">
    <property type="term" value="P:phospholipid biosynthetic process"/>
    <property type="evidence" value="ECO:0007669"/>
    <property type="project" value="UniProtKB-KW"/>
</dbReference>
<dbReference type="GO" id="GO:0046168">
    <property type="term" value="P:glycerol-3-phosphate catabolic process"/>
    <property type="evidence" value="ECO:0007669"/>
    <property type="project" value="InterPro"/>
</dbReference>
<organism evidence="20 21">
    <name type="scientific">Candidatus Kinetoplastidibacterium desouzai TCC079E</name>
    <dbReference type="NCBI Taxonomy" id="1208919"/>
    <lineage>
        <taxon>Bacteria</taxon>
        <taxon>Pseudomonadati</taxon>
        <taxon>Pseudomonadota</taxon>
        <taxon>Betaproteobacteria</taxon>
        <taxon>Candidatus Kinetoplastidibacterium</taxon>
    </lineage>
</organism>
<keyword evidence="3 13" id="KW-0521">NADP</keyword>
<evidence type="ECO:0000256" key="5">
    <source>
        <dbReference type="ARBA" id="ARBA00023027"/>
    </source>
</evidence>
<keyword evidence="13" id="KW-0547">Nucleotide-binding</keyword>
<feature type="binding site" evidence="13">
    <location>
        <position position="300"/>
    </location>
    <ligand>
        <name>NADPH</name>
        <dbReference type="ChEBI" id="CHEBI:57783"/>
    </ligand>
</feature>
<evidence type="ECO:0000256" key="15">
    <source>
        <dbReference type="PIRSR" id="PIRSR000114-2"/>
    </source>
</evidence>
<feature type="binding site" evidence="16">
    <location>
        <position position="160"/>
    </location>
    <ligand>
        <name>NAD(+)</name>
        <dbReference type="ChEBI" id="CHEBI:57540"/>
    </ligand>
</feature>
<dbReference type="GO" id="GO:0006650">
    <property type="term" value="P:glycerophospholipid metabolic process"/>
    <property type="evidence" value="ECO:0007669"/>
    <property type="project" value="UniProtKB-UniRule"/>
</dbReference>
<feature type="domain" description="Glycerol-3-phosphate dehydrogenase NAD-dependent C-terminal" evidence="19">
    <location>
        <begin position="200"/>
        <end position="339"/>
    </location>
</feature>
<dbReference type="SUPFAM" id="SSF48179">
    <property type="entry name" value="6-phosphogluconate dehydrogenase C-terminal domain-like"/>
    <property type="match status" value="1"/>
</dbReference>
<evidence type="ECO:0000256" key="3">
    <source>
        <dbReference type="ARBA" id="ARBA00022857"/>
    </source>
</evidence>
<feature type="binding site" evidence="13">
    <location>
        <position position="276"/>
    </location>
    <ligand>
        <name>sn-glycerol 3-phosphate</name>
        <dbReference type="ChEBI" id="CHEBI:57597"/>
    </ligand>
</feature>
<dbReference type="FunFam" id="3.40.50.720:FF:000019">
    <property type="entry name" value="Glycerol-3-phosphate dehydrogenase [NAD(P)+]"/>
    <property type="match status" value="1"/>
</dbReference>
<dbReference type="InterPro" id="IPR006168">
    <property type="entry name" value="G3P_DH_NAD-dep"/>
</dbReference>
<dbReference type="STRING" id="1208919.CDSE_0069"/>
<keyword evidence="5 13" id="KW-0520">NAD</keyword>
<feature type="binding site" evidence="13">
    <location>
        <position position="264"/>
    </location>
    <ligand>
        <name>sn-glycerol 3-phosphate</name>
        <dbReference type="ChEBI" id="CHEBI:57597"/>
    </ligand>
</feature>
<feature type="binding site" evidence="13">
    <location>
        <position position="59"/>
    </location>
    <ligand>
        <name>NADPH</name>
        <dbReference type="ChEBI" id="CHEBI:57783"/>
    </ligand>
</feature>
<accession>M1LNA0</accession>
<comment type="subcellular location">
    <subcellularLocation>
        <location evidence="13">Cytoplasm</location>
    </subcellularLocation>
</comment>
<keyword evidence="4 13" id="KW-0560">Oxidoreductase</keyword>
<name>M1LNA0_9PROT</name>
<evidence type="ECO:0000256" key="17">
    <source>
        <dbReference type="RuleBase" id="RU000437"/>
    </source>
</evidence>
<keyword evidence="7 13" id="KW-0594">Phospholipid biosynthesis</keyword>
<feature type="binding site" evidence="13">
    <location>
        <position position="156"/>
    </location>
    <ligand>
        <name>sn-glycerol 3-phosphate</name>
        <dbReference type="ChEBI" id="CHEBI:57597"/>
    </ligand>
</feature>
<dbReference type="GO" id="GO:0005975">
    <property type="term" value="P:carbohydrate metabolic process"/>
    <property type="evidence" value="ECO:0007669"/>
    <property type="project" value="InterPro"/>
</dbReference>
<evidence type="ECO:0000256" key="7">
    <source>
        <dbReference type="ARBA" id="ARBA00023209"/>
    </source>
</evidence>
<reference evidence="20 21" key="1">
    <citation type="journal article" date="2013" name="Genome Biol. Evol.">
        <title>Genome evolution and phylogenomic analysis of candidatus kinetoplastibacterium, the betaproteobacterial endosymbionts of strigomonas and angomonas.</title>
        <authorList>
            <person name="Alves J.M."/>
            <person name="Serrano M.G."/>
            <person name="Maia da Silva F."/>
            <person name="Voegtly L.J."/>
            <person name="Matveyev A.V."/>
            <person name="Teixeira M.M."/>
            <person name="Camargo E.P."/>
            <person name="Buck G.A."/>
        </authorList>
    </citation>
    <scope>NUCLEOTIDE SEQUENCE [LARGE SCALE GENOMIC DNA]</scope>
    <source>
        <strain evidence="20 21">TCC079E</strain>
    </source>
</reference>
<evidence type="ECO:0000256" key="8">
    <source>
        <dbReference type="ARBA" id="ARBA00023264"/>
    </source>
</evidence>
<evidence type="ECO:0000256" key="16">
    <source>
        <dbReference type="PIRSR" id="PIRSR000114-3"/>
    </source>
</evidence>
<keyword evidence="13" id="KW-0963">Cytoplasm</keyword>
<evidence type="ECO:0000256" key="13">
    <source>
        <dbReference type="HAMAP-Rule" id="MF_00394"/>
    </source>
</evidence>
<dbReference type="PROSITE" id="PS00957">
    <property type="entry name" value="NAD_G3PDH"/>
    <property type="match status" value="1"/>
</dbReference>
<dbReference type="eggNOG" id="COG0240">
    <property type="taxonomic scope" value="Bacteria"/>
</dbReference>
<dbReference type="SUPFAM" id="SSF51735">
    <property type="entry name" value="NAD(P)-binding Rossmann-fold domains"/>
    <property type="match status" value="1"/>
</dbReference>
<dbReference type="InterPro" id="IPR006109">
    <property type="entry name" value="G3P_DH_NAD-dep_C"/>
</dbReference>
<evidence type="ECO:0000256" key="2">
    <source>
        <dbReference type="ARBA" id="ARBA00022516"/>
    </source>
</evidence>
<dbReference type="PRINTS" id="PR00077">
    <property type="entry name" value="GPDHDRGNASE"/>
</dbReference>
<sequence length="352" mass="38698">MNSHINNYTENPLNILVMGSGSWGTALAIAANKKNNTCLWGRNCDQVENMIKNKENQVYLPEIKLPKNLNITNNLNDAFISLKSKNNTPLLIISVPIAEIKNICYILQTKIIDFNINNITVIWTSKGFESNTNNLLHEIIEQNLKVPNLRNGILSGPSFAKEVALDLPTALTIASKEKEVCELTIKALHTNKLRLYSNHDIIGVEVGGALKNIIAIACGISDGLNLGSNARAALITRGLHEIKCFGLALGAQEETFFGLSCLGDLVLTTTGDLSRNRNIGIKIAQGIPIKNLINSKITVEGVRCCIAARDRARNLNIELPIVETVCSILFENLDPIKAVSILLERKSRYETF</sequence>
<evidence type="ECO:0000256" key="9">
    <source>
        <dbReference type="ARBA" id="ARBA00052716"/>
    </source>
</evidence>
<evidence type="ECO:0000259" key="19">
    <source>
        <dbReference type="Pfam" id="PF07479"/>
    </source>
</evidence>
<feature type="binding site" evidence="13">
    <location>
        <position position="23"/>
    </location>
    <ligand>
        <name>NADPH</name>
        <dbReference type="ChEBI" id="CHEBI:57783"/>
    </ligand>
</feature>
<dbReference type="Proteomes" id="UP000011547">
    <property type="component" value="Chromosome"/>
</dbReference>
<dbReference type="NCBIfam" id="NF000940">
    <property type="entry name" value="PRK00094.1-2"/>
    <property type="match status" value="1"/>
</dbReference>